<evidence type="ECO:0000256" key="1">
    <source>
        <dbReference type="ARBA" id="ARBA00004141"/>
    </source>
</evidence>
<dbReference type="GO" id="GO:0005774">
    <property type="term" value="C:vacuolar membrane"/>
    <property type="evidence" value="ECO:0007669"/>
    <property type="project" value="TreeGrafter"/>
</dbReference>
<feature type="transmembrane region" description="Helical" evidence="7">
    <location>
        <begin position="551"/>
        <end position="568"/>
    </location>
</feature>
<feature type="region of interest" description="Disordered" evidence="6">
    <location>
        <begin position="138"/>
        <end position="167"/>
    </location>
</feature>
<sequence length="649" mass="70413">MAEAANLPPAIPPFGTSPAPSFGRSFPNHPVDIAEHLFSAHGAPVPSNSVAAYESGLINLPEDQVARVVKEHLLLGSPKLSGRASPSLHSVYDSDAASNAGHSSIYDDHDTSDYQATVHQLPGGSIVDGIYKWAANVDSQDRRPQRSKSFSLPPGRDIDDSTASDLRAPGGFRRHYVINKAVEQGKAPPNYITKNFFDFLCLYGNFGGEDLNDDEGYEEAEEDEEIAAGDENTPLIPKQDQPPQGTATASKAVFLLLKSFVGTGVMFLPKAFYNGGLVFSIAVLIGIASISLYAFLLLVKTRSHVTASFGDMGGILFGPSMRFSVLVAITLSQIGFVCAYMVFVAQNLQSLVLTFSNCRSNVALPWLILVQCFVFIPLAMIRRIQKLSVFALIADVFILFGLAYLYYFDFLTLATTGLGKIAMFNSKNFTSFIGTAVFTYEGVGLVIPITESMKEPHKFPRVLTGTMIFITILFTSVGAISYMAFGDQVQTVILLNLPTGDPMVSAVQTLYSIAICLSIPLQLFPAIRIIETGLFTRSGKYNNLVKWQKNVFRFFFVLLCAAIAIGGSNDLDKFVSIVGSFCCVPLCFIFPPLFHLKAVARTTWERSTDIAIIVFGVCSMVFTTGITIAEWGSTAQGPNPIDSCVAHGN</sequence>
<dbReference type="InterPro" id="IPR013057">
    <property type="entry name" value="AA_transpt_TM"/>
</dbReference>
<feature type="transmembrane region" description="Helical" evidence="7">
    <location>
        <begin position="363"/>
        <end position="380"/>
    </location>
</feature>
<feature type="transmembrane region" description="Helical" evidence="7">
    <location>
        <begin position="278"/>
        <end position="299"/>
    </location>
</feature>
<evidence type="ECO:0000256" key="6">
    <source>
        <dbReference type="SAM" id="MobiDB-lite"/>
    </source>
</evidence>
<dbReference type="AlphaFoldDB" id="A0A8H7UIM0"/>
<feature type="transmembrane region" description="Helical" evidence="7">
    <location>
        <begin position="387"/>
        <end position="408"/>
    </location>
</feature>
<keyword evidence="3 7" id="KW-0812">Transmembrane</keyword>
<keyword evidence="5 7" id="KW-0472">Membrane</keyword>
<dbReference type="EMBL" id="JAEPRA010000009">
    <property type="protein sequence ID" value="KAG2180429.1"/>
    <property type="molecule type" value="Genomic_DNA"/>
</dbReference>
<feature type="transmembrane region" description="Helical" evidence="7">
    <location>
        <begin position="608"/>
        <end position="629"/>
    </location>
</feature>
<dbReference type="PANTHER" id="PTHR22950">
    <property type="entry name" value="AMINO ACID TRANSPORTER"/>
    <property type="match status" value="1"/>
</dbReference>
<evidence type="ECO:0000256" key="7">
    <source>
        <dbReference type="SAM" id="Phobius"/>
    </source>
</evidence>
<comment type="caution">
    <text evidence="9">The sequence shown here is derived from an EMBL/GenBank/DDBJ whole genome shotgun (WGS) entry which is preliminary data.</text>
</comment>
<dbReference type="OrthoDB" id="1684102at2759"/>
<feature type="transmembrane region" description="Helical" evidence="7">
    <location>
        <begin position="462"/>
        <end position="485"/>
    </location>
</feature>
<keyword evidence="4 7" id="KW-1133">Transmembrane helix</keyword>
<evidence type="ECO:0000313" key="9">
    <source>
        <dbReference type="EMBL" id="KAG2180429.1"/>
    </source>
</evidence>
<feature type="transmembrane region" description="Helical" evidence="7">
    <location>
        <begin position="505"/>
        <end position="530"/>
    </location>
</feature>
<organism evidence="9 10">
    <name type="scientific">Umbelopsis vinacea</name>
    <dbReference type="NCBI Taxonomy" id="44442"/>
    <lineage>
        <taxon>Eukaryota</taxon>
        <taxon>Fungi</taxon>
        <taxon>Fungi incertae sedis</taxon>
        <taxon>Mucoromycota</taxon>
        <taxon>Mucoromycotina</taxon>
        <taxon>Umbelopsidomycetes</taxon>
        <taxon>Umbelopsidales</taxon>
        <taxon>Umbelopsidaceae</taxon>
        <taxon>Umbelopsis</taxon>
    </lineage>
</organism>
<gene>
    <name evidence="9" type="ORF">INT44_003433</name>
</gene>
<evidence type="ECO:0000256" key="2">
    <source>
        <dbReference type="ARBA" id="ARBA00008066"/>
    </source>
</evidence>
<dbReference type="Gene3D" id="1.20.1740.10">
    <property type="entry name" value="Amino acid/polyamine transporter I"/>
    <property type="match status" value="1"/>
</dbReference>
<evidence type="ECO:0000256" key="4">
    <source>
        <dbReference type="ARBA" id="ARBA00022989"/>
    </source>
</evidence>
<protein>
    <recommendedName>
        <fullName evidence="8">Amino acid transporter transmembrane domain-containing protein</fullName>
    </recommendedName>
</protein>
<dbReference type="Pfam" id="PF01490">
    <property type="entry name" value="Aa_trans"/>
    <property type="match status" value="1"/>
</dbReference>
<feature type="transmembrane region" description="Helical" evidence="7">
    <location>
        <begin position="574"/>
        <end position="596"/>
    </location>
</feature>
<accession>A0A8H7UIM0</accession>
<feature type="domain" description="Amino acid transporter transmembrane" evidence="8">
    <location>
        <begin position="246"/>
        <end position="628"/>
    </location>
</feature>
<comment type="subcellular location">
    <subcellularLocation>
        <location evidence="1">Membrane</location>
        <topology evidence="1">Multi-pass membrane protein</topology>
    </subcellularLocation>
</comment>
<dbReference type="GO" id="GO:0015179">
    <property type="term" value="F:L-amino acid transmembrane transporter activity"/>
    <property type="evidence" value="ECO:0007669"/>
    <property type="project" value="TreeGrafter"/>
</dbReference>
<feature type="transmembrane region" description="Helical" evidence="7">
    <location>
        <begin position="428"/>
        <end position="450"/>
    </location>
</feature>
<dbReference type="Proteomes" id="UP000612746">
    <property type="component" value="Unassembled WGS sequence"/>
</dbReference>
<proteinExistence type="inferred from homology"/>
<keyword evidence="10" id="KW-1185">Reference proteome</keyword>
<evidence type="ECO:0000256" key="5">
    <source>
        <dbReference type="ARBA" id="ARBA00023136"/>
    </source>
</evidence>
<evidence type="ECO:0000313" key="10">
    <source>
        <dbReference type="Proteomes" id="UP000612746"/>
    </source>
</evidence>
<evidence type="ECO:0000256" key="3">
    <source>
        <dbReference type="ARBA" id="ARBA00022692"/>
    </source>
</evidence>
<feature type="transmembrane region" description="Helical" evidence="7">
    <location>
        <begin position="320"/>
        <end position="343"/>
    </location>
</feature>
<dbReference type="PANTHER" id="PTHR22950:SF666">
    <property type="entry name" value="VACUOLAR AMINO ACID TRANSPORTER 4"/>
    <property type="match status" value="1"/>
</dbReference>
<comment type="similarity">
    <text evidence="2">Belongs to the amino acid/polyamine transporter 2 family.</text>
</comment>
<feature type="region of interest" description="Disordered" evidence="6">
    <location>
        <begin position="225"/>
        <end position="244"/>
    </location>
</feature>
<reference evidence="9" key="1">
    <citation type="submission" date="2020-12" db="EMBL/GenBank/DDBJ databases">
        <title>Metabolic potential, ecology and presence of endohyphal bacteria is reflected in genomic diversity of Mucoromycotina.</title>
        <authorList>
            <person name="Muszewska A."/>
            <person name="Okrasinska A."/>
            <person name="Steczkiewicz K."/>
            <person name="Drgas O."/>
            <person name="Orlowska M."/>
            <person name="Perlinska-Lenart U."/>
            <person name="Aleksandrzak-Piekarczyk T."/>
            <person name="Szatraj K."/>
            <person name="Zielenkiewicz U."/>
            <person name="Pilsyk S."/>
            <person name="Malc E."/>
            <person name="Mieczkowski P."/>
            <person name="Kruszewska J.S."/>
            <person name="Biernat P."/>
            <person name="Pawlowska J."/>
        </authorList>
    </citation>
    <scope>NUCLEOTIDE SEQUENCE</scope>
    <source>
        <strain evidence="9">WA0000051536</strain>
    </source>
</reference>
<name>A0A8H7UIM0_9FUNG</name>
<evidence type="ECO:0000259" key="8">
    <source>
        <dbReference type="Pfam" id="PF01490"/>
    </source>
</evidence>